<reference evidence="2 3" key="1">
    <citation type="submission" date="2020-07" db="EMBL/GenBank/DDBJ databases">
        <title>Sequencing the genomes of 1000 actinobacteria strains.</title>
        <authorList>
            <person name="Klenk H.-P."/>
        </authorList>
    </citation>
    <scope>NUCLEOTIDE SEQUENCE [LARGE SCALE GENOMIC DNA]</scope>
    <source>
        <strain evidence="2 3">DSM 102047</strain>
    </source>
</reference>
<gene>
    <name evidence="2" type="ORF">FHU41_000446</name>
</gene>
<dbReference type="EMBL" id="JACBYQ010000001">
    <property type="protein sequence ID" value="NYE94225.1"/>
    <property type="molecule type" value="Genomic_DNA"/>
</dbReference>
<dbReference type="Gene3D" id="3.30.1330.40">
    <property type="entry name" value="RutC-like"/>
    <property type="match status" value="1"/>
</dbReference>
<name>A0A7Y9LRF8_9MICC</name>
<dbReference type="AlphaFoldDB" id="A0A7Y9LRF8"/>
<dbReference type="InterPro" id="IPR035959">
    <property type="entry name" value="RutC-like_sf"/>
</dbReference>
<evidence type="ECO:0000313" key="3">
    <source>
        <dbReference type="Proteomes" id="UP000521748"/>
    </source>
</evidence>
<dbReference type="SUPFAM" id="SSF55298">
    <property type="entry name" value="YjgF-like"/>
    <property type="match status" value="1"/>
</dbReference>
<dbReference type="InterPro" id="IPR006175">
    <property type="entry name" value="YjgF/YER057c/UK114"/>
</dbReference>
<evidence type="ECO:0000313" key="2">
    <source>
        <dbReference type="EMBL" id="NYE94225.1"/>
    </source>
</evidence>
<keyword evidence="3" id="KW-1185">Reference proteome</keyword>
<dbReference type="PANTHER" id="PTHR11803:SF58">
    <property type="entry name" value="PROTEIN HMF1-RELATED"/>
    <property type="match status" value="1"/>
</dbReference>
<organism evidence="2 3">
    <name type="scientific">Psychromicrobium silvestre</name>
    <dbReference type="NCBI Taxonomy" id="1645614"/>
    <lineage>
        <taxon>Bacteria</taxon>
        <taxon>Bacillati</taxon>
        <taxon>Actinomycetota</taxon>
        <taxon>Actinomycetes</taxon>
        <taxon>Micrococcales</taxon>
        <taxon>Micrococcaceae</taxon>
        <taxon>Psychromicrobium</taxon>
    </lineage>
</organism>
<proteinExistence type="inferred from homology"/>
<dbReference type="Proteomes" id="UP000521748">
    <property type="component" value="Unassembled WGS sequence"/>
</dbReference>
<dbReference type="Pfam" id="PF01042">
    <property type="entry name" value="Ribonuc_L-PSP"/>
    <property type="match status" value="1"/>
</dbReference>
<dbReference type="GO" id="GO:0005829">
    <property type="term" value="C:cytosol"/>
    <property type="evidence" value="ECO:0007669"/>
    <property type="project" value="TreeGrafter"/>
</dbReference>
<protein>
    <submittedName>
        <fullName evidence="2">Enamine deaminase RidA (YjgF/YER057c/UK114 family)</fullName>
    </submittedName>
</protein>
<comment type="similarity">
    <text evidence="1">Belongs to the RutC family.</text>
</comment>
<accession>A0A7Y9LRF8</accession>
<comment type="caution">
    <text evidence="2">The sequence shown here is derived from an EMBL/GenBank/DDBJ whole genome shotgun (WGS) entry which is preliminary data.</text>
</comment>
<sequence>MMEPIRLHHSETLSAEVEYAYAASVQASRLVFTAGACPLDQKGQISTQGYAAQAKICMQNLGVALTEAGSSLDQVLKTTVFVASDRREDLVEAWNEVRAAMGSHDAPSTLLGVAVLGYPGQLVEVEAVAVGSSEQ</sequence>
<dbReference type="CDD" id="cd00448">
    <property type="entry name" value="YjgF_YER057c_UK114_family"/>
    <property type="match status" value="1"/>
</dbReference>
<dbReference type="GO" id="GO:0019239">
    <property type="term" value="F:deaminase activity"/>
    <property type="evidence" value="ECO:0007669"/>
    <property type="project" value="TreeGrafter"/>
</dbReference>
<dbReference type="RefSeq" id="WP_246279409.1">
    <property type="nucleotide sequence ID" value="NZ_JACBYQ010000001.1"/>
</dbReference>
<evidence type="ECO:0000256" key="1">
    <source>
        <dbReference type="ARBA" id="ARBA00010552"/>
    </source>
</evidence>
<dbReference type="PANTHER" id="PTHR11803">
    <property type="entry name" value="2-IMINOBUTANOATE/2-IMINOPROPANOATE DEAMINASE RIDA"/>
    <property type="match status" value="1"/>
</dbReference>